<dbReference type="InterPro" id="IPR006638">
    <property type="entry name" value="Elp3/MiaA/NifB-like_rSAM"/>
</dbReference>
<dbReference type="SUPFAM" id="SSF102114">
    <property type="entry name" value="Radical SAM enzymes"/>
    <property type="match status" value="1"/>
</dbReference>
<dbReference type="EMBL" id="JAYKOT010000003">
    <property type="protein sequence ID" value="MEB3429655.1"/>
    <property type="molecule type" value="Genomic_DNA"/>
</dbReference>
<dbReference type="PANTHER" id="PTHR11135:SF0">
    <property type="entry name" value="ELONGATOR COMPLEX PROTEIN 3"/>
    <property type="match status" value="1"/>
</dbReference>
<keyword evidence="9" id="KW-1185">Reference proteome</keyword>
<dbReference type="InterPro" id="IPR058240">
    <property type="entry name" value="rSAM_sf"/>
</dbReference>
<dbReference type="GO" id="GO:0046872">
    <property type="term" value="F:metal ion binding"/>
    <property type="evidence" value="ECO:0007669"/>
    <property type="project" value="UniProtKB-KW"/>
</dbReference>
<comment type="caution">
    <text evidence="8">The sequence shown here is derived from an EMBL/GenBank/DDBJ whole genome shotgun (WGS) entry which is preliminary data.</text>
</comment>
<evidence type="ECO:0000256" key="6">
    <source>
        <dbReference type="ARBA" id="ARBA00023014"/>
    </source>
</evidence>
<evidence type="ECO:0000256" key="1">
    <source>
        <dbReference type="ARBA" id="ARBA00001966"/>
    </source>
</evidence>
<name>A0AAW9MUG3_9FIRM</name>
<dbReference type="SFLD" id="SFLDG01082">
    <property type="entry name" value="B12-binding_domain_containing"/>
    <property type="match status" value="1"/>
</dbReference>
<dbReference type="Pfam" id="PF16199">
    <property type="entry name" value="Radical_SAM_C"/>
    <property type="match status" value="1"/>
</dbReference>
<evidence type="ECO:0000313" key="8">
    <source>
        <dbReference type="EMBL" id="MEB3429655.1"/>
    </source>
</evidence>
<dbReference type="Pfam" id="PF04055">
    <property type="entry name" value="Radical_SAM"/>
    <property type="match status" value="1"/>
</dbReference>
<dbReference type="InterPro" id="IPR007197">
    <property type="entry name" value="rSAM"/>
</dbReference>
<evidence type="ECO:0000256" key="4">
    <source>
        <dbReference type="ARBA" id="ARBA00022723"/>
    </source>
</evidence>
<dbReference type="PROSITE" id="PS51918">
    <property type="entry name" value="RADICAL_SAM"/>
    <property type="match status" value="1"/>
</dbReference>
<dbReference type="PANTHER" id="PTHR11135">
    <property type="entry name" value="HISTONE ACETYLTRANSFERASE-RELATED"/>
    <property type="match status" value="1"/>
</dbReference>
<dbReference type="InterPro" id="IPR023404">
    <property type="entry name" value="rSAM_horseshoe"/>
</dbReference>
<keyword evidence="6" id="KW-0411">Iron-sulfur</keyword>
<protein>
    <submittedName>
        <fullName evidence="8">Radical SAM protein</fullName>
    </submittedName>
</protein>
<dbReference type="Proteomes" id="UP001357733">
    <property type="component" value="Unassembled WGS sequence"/>
</dbReference>
<dbReference type="Gene3D" id="3.80.30.20">
    <property type="entry name" value="tm_1862 like domain"/>
    <property type="match status" value="1"/>
</dbReference>
<proteinExistence type="predicted"/>
<dbReference type="AlphaFoldDB" id="A0AAW9MUG3"/>
<dbReference type="GO" id="GO:0005737">
    <property type="term" value="C:cytoplasm"/>
    <property type="evidence" value="ECO:0007669"/>
    <property type="project" value="TreeGrafter"/>
</dbReference>
<gene>
    <name evidence="8" type="ORF">VLK81_06460</name>
</gene>
<evidence type="ECO:0000256" key="5">
    <source>
        <dbReference type="ARBA" id="ARBA00023004"/>
    </source>
</evidence>
<dbReference type="RefSeq" id="WP_324619833.1">
    <property type="nucleotide sequence ID" value="NZ_JAYKOT010000003.1"/>
</dbReference>
<dbReference type="GO" id="GO:0051539">
    <property type="term" value="F:4 iron, 4 sulfur cluster binding"/>
    <property type="evidence" value="ECO:0007669"/>
    <property type="project" value="UniProtKB-KW"/>
</dbReference>
<dbReference type="InterPro" id="IPR032432">
    <property type="entry name" value="Radical_SAM_C"/>
</dbReference>
<dbReference type="SFLD" id="SFLDG01086">
    <property type="entry name" value="elongater_protein-like"/>
    <property type="match status" value="1"/>
</dbReference>
<dbReference type="GO" id="GO:0002926">
    <property type="term" value="P:tRNA wobble base 5-methoxycarbonylmethyl-2-thiouridinylation"/>
    <property type="evidence" value="ECO:0007669"/>
    <property type="project" value="TreeGrafter"/>
</dbReference>
<dbReference type="InterPro" id="IPR039661">
    <property type="entry name" value="ELP3"/>
</dbReference>
<dbReference type="CDD" id="cd01335">
    <property type="entry name" value="Radical_SAM"/>
    <property type="match status" value="1"/>
</dbReference>
<evidence type="ECO:0000256" key="3">
    <source>
        <dbReference type="ARBA" id="ARBA00022691"/>
    </source>
</evidence>
<keyword evidence="3" id="KW-0949">S-adenosyl-L-methionine</keyword>
<keyword evidence="4" id="KW-0479">Metal-binding</keyword>
<comment type="cofactor">
    <cofactor evidence="1">
        <name>[4Fe-4S] cluster</name>
        <dbReference type="ChEBI" id="CHEBI:49883"/>
    </cofactor>
</comment>
<dbReference type="SMART" id="SM00729">
    <property type="entry name" value="Elp3"/>
    <property type="match status" value="1"/>
</dbReference>
<evidence type="ECO:0000259" key="7">
    <source>
        <dbReference type="PROSITE" id="PS51918"/>
    </source>
</evidence>
<evidence type="ECO:0000313" key="9">
    <source>
        <dbReference type="Proteomes" id="UP001357733"/>
    </source>
</evidence>
<keyword evidence="5" id="KW-0408">Iron</keyword>
<feature type="domain" description="Radical SAM core" evidence="7">
    <location>
        <begin position="1"/>
        <end position="235"/>
    </location>
</feature>
<dbReference type="SFLD" id="SFLDS00029">
    <property type="entry name" value="Radical_SAM"/>
    <property type="match status" value="1"/>
</dbReference>
<accession>A0AAW9MUG3</accession>
<keyword evidence="2" id="KW-0004">4Fe-4S</keyword>
<dbReference type="GO" id="GO:0003824">
    <property type="term" value="F:catalytic activity"/>
    <property type="evidence" value="ECO:0007669"/>
    <property type="project" value="InterPro"/>
</dbReference>
<reference evidence="8 9" key="1">
    <citation type="submission" date="2024-01" db="EMBL/GenBank/DDBJ databases">
        <title>Complete genome sequence of Citroniella saccharovorans strain M6.X9, isolated from human fecal sample.</title>
        <authorList>
            <person name="Cheng G."/>
            <person name="Westerholm M."/>
            <person name="Schnurer A."/>
        </authorList>
    </citation>
    <scope>NUCLEOTIDE SEQUENCE [LARGE SCALE GENOMIC DNA]</scope>
    <source>
        <strain evidence="8 9">DSM 29873</strain>
    </source>
</reference>
<organism evidence="8 9">
    <name type="scientific">Citroniella saccharovorans</name>
    <dbReference type="NCBI Taxonomy" id="2053367"/>
    <lineage>
        <taxon>Bacteria</taxon>
        <taxon>Bacillati</taxon>
        <taxon>Bacillota</taxon>
        <taxon>Tissierellia</taxon>
        <taxon>Tissierellales</taxon>
        <taxon>Peptoniphilaceae</taxon>
        <taxon>Citroniella</taxon>
    </lineage>
</organism>
<evidence type="ECO:0000256" key="2">
    <source>
        <dbReference type="ARBA" id="ARBA00022485"/>
    </source>
</evidence>
<sequence length="346" mass="40698">MTKRNYIIPIFIPHMGCKNNCVFCNQRFITKNLNPMTLEDVDLNIRTNLDFLKDKNNIEVAFYGGSFTGINKKDMINYLELVNEYINKNLINSIRLSTRADYIDGEILNTLKKYKVKTIELGVQSMLQDVLDKNMRGQKIEDVLNSSILIKNYGFKLGLQMMTGMYYSNKEKDLYTAEAIAMLKPDFVRIYPTLVLPETYLKKLYDQGLYRVMNLYECIDSLNQIVKVFESRNIPIARIGLPYEINENDNLIGPRHPSLRELVYSNIYLEIIEKYLDDFSNVKDIKIYASNKNLSYIVGYRCQNKKKLIKEYKFFNISFKYKDIEGMIIEKDSQMINISREEIFKR</sequence>